<evidence type="ECO:0000256" key="4">
    <source>
        <dbReference type="SAM" id="SignalP"/>
    </source>
</evidence>
<reference evidence="6" key="1">
    <citation type="submission" date="2022-08" db="UniProtKB">
        <authorList>
            <consortium name="EnsemblMetazoa"/>
        </authorList>
    </citation>
    <scope>IDENTIFICATION</scope>
    <source>
        <strain evidence="6">05x7-T-G4-1.051#20</strain>
    </source>
</reference>
<name>A0A8W8IAL2_MAGGI</name>
<feature type="compositionally biased region" description="Acidic residues" evidence="3">
    <location>
        <begin position="192"/>
        <end position="215"/>
    </location>
</feature>
<evidence type="ECO:0000259" key="5">
    <source>
        <dbReference type="PROSITE" id="PS50015"/>
    </source>
</evidence>
<accession>A0A8W8IAL2</accession>
<feature type="domain" description="Saposin B-type" evidence="5">
    <location>
        <begin position="22"/>
        <end position="171"/>
    </location>
</feature>
<protein>
    <recommendedName>
        <fullName evidence="5">Saposin B-type domain-containing protein</fullName>
    </recommendedName>
</protein>
<dbReference type="EnsemblMetazoa" id="G13136.1">
    <property type="protein sequence ID" value="G13136.1:cds"/>
    <property type="gene ID" value="G13136"/>
</dbReference>
<evidence type="ECO:0000313" key="7">
    <source>
        <dbReference type="Proteomes" id="UP000005408"/>
    </source>
</evidence>
<dbReference type="PANTHER" id="PTHR13341">
    <property type="entry name" value="MIR-INTERACTING SAPOSIN-LIKE PROTEIN"/>
    <property type="match status" value="1"/>
</dbReference>
<evidence type="ECO:0000313" key="6">
    <source>
        <dbReference type="EnsemblMetazoa" id="G13136.1:cds"/>
    </source>
</evidence>
<sequence length="223" mass="25542">MDILYIYVFLLSFLSLEAKRDDDIYCAVCRALVDEVNHSISLVDSKQKVQVGSFRVDSKGNQKVVEVPLARSEIHLTEVFETICEKFRQYGNTKNELGKKSVVRMVSRDGRPLVLKDIHITMEGMKLLTHTCETIAEEYEDQIIRAFRDGELAAVEQKVCGNIAGYCSEEDLNTPMPEPGPVQESQKVEDKREDEEEEEEDETDEGIEEEEEESENKDNKEEL</sequence>
<dbReference type="GO" id="GO:0005783">
    <property type="term" value="C:endoplasmic reticulum"/>
    <property type="evidence" value="ECO:0007669"/>
    <property type="project" value="TreeGrafter"/>
</dbReference>
<comment type="similarity">
    <text evidence="1">Belongs to the canopy family.</text>
</comment>
<dbReference type="Proteomes" id="UP000005408">
    <property type="component" value="Unassembled WGS sequence"/>
</dbReference>
<dbReference type="Pfam" id="PF11938">
    <property type="entry name" value="DUF3456"/>
    <property type="match status" value="1"/>
</dbReference>
<evidence type="ECO:0000256" key="3">
    <source>
        <dbReference type="SAM" id="MobiDB-lite"/>
    </source>
</evidence>
<dbReference type="AlphaFoldDB" id="A0A8W8IAL2"/>
<dbReference type="PANTHER" id="PTHR13341:SF2">
    <property type="entry name" value="PROTEIN SEELE"/>
    <property type="match status" value="1"/>
</dbReference>
<keyword evidence="4" id="KW-0732">Signal</keyword>
<dbReference type="InterPro" id="IPR021852">
    <property type="entry name" value="DUF3456"/>
</dbReference>
<feature type="region of interest" description="Disordered" evidence="3">
    <location>
        <begin position="170"/>
        <end position="223"/>
    </location>
</feature>
<keyword evidence="2" id="KW-1015">Disulfide bond</keyword>
<evidence type="ECO:0000256" key="1">
    <source>
        <dbReference type="ARBA" id="ARBA00007285"/>
    </source>
</evidence>
<dbReference type="InterPro" id="IPR008139">
    <property type="entry name" value="SaposinB_dom"/>
</dbReference>
<dbReference type="InterPro" id="IPR042415">
    <property type="entry name" value="CNPY"/>
</dbReference>
<dbReference type="PROSITE" id="PS50015">
    <property type="entry name" value="SAP_B"/>
    <property type="match status" value="1"/>
</dbReference>
<feature type="signal peptide" evidence="4">
    <location>
        <begin position="1"/>
        <end position="18"/>
    </location>
</feature>
<organism evidence="6 7">
    <name type="scientific">Magallana gigas</name>
    <name type="common">Pacific oyster</name>
    <name type="synonym">Crassostrea gigas</name>
    <dbReference type="NCBI Taxonomy" id="29159"/>
    <lineage>
        <taxon>Eukaryota</taxon>
        <taxon>Metazoa</taxon>
        <taxon>Spiralia</taxon>
        <taxon>Lophotrochozoa</taxon>
        <taxon>Mollusca</taxon>
        <taxon>Bivalvia</taxon>
        <taxon>Autobranchia</taxon>
        <taxon>Pteriomorphia</taxon>
        <taxon>Ostreida</taxon>
        <taxon>Ostreoidea</taxon>
        <taxon>Ostreidae</taxon>
        <taxon>Magallana</taxon>
    </lineage>
</organism>
<keyword evidence="7" id="KW-1185">Reference proteome</keyword>
<proteinExistence type="inferred from homology"/>
<feature type="chain" id="PRO_5036470235" description="Saposin B-type domain-containing protein" evidence="4">
    <location>
        <begin position="19"/>
        <end position="223"/>
    </location>
</feature>
<evidence type="ECO:0000256" key="2">
    <source>
        <dbReference type="ARBA" id="ARBA00023157"/>
    </source>
</evidence>